<dbReference type="InterPro" id="IPR019734">
    <property type="entry name" value="TPR_rpt"/>
</dbReference>
<dbReference type="PANTHER" id="PTHR12788">
    <property type="entry name" value="PROTEIN-TYROSINE SULFOTRANSFERASE 2"/>
    <property type="match status" value="1"/>
</dbReference>
<evidence type="ECO:0000256" key="1">
    <source>
        <dbReference type="ARBA" id="ARBA00022679"/>
    </source>
</evidence>
<dbReference type="SMART" id="SM00028">
    <property type="entry name" value="TPR"/>
    <property type="match status" value="3"/>
</dbReference>
<dbReference type="InterPro" id="IPR011990">
    <property type="entry name" value="TPR-like_helical_dom_sf"/>
</dbReference>
<accession>A0A0M7AL32</accession>
<evidence type="ECO:0000313" key="4">
    <source>
        <dbReference type="Proteomes" id="UP000053235"/>
    </source>
</evidence>
<dbReference type="InterPro" id="IPR027417">
    <property type="entry name" value="P-loop_NTPase"/>
</dbReference>
<dbReference type="RefSeq" id="WP_055673390.1">
    <property type="nucleotide sequence ID" value="NZ_CXWD01000020.1"/>
</dbReference>
<dbReference type="OrthoDB" id="9800698at2"/>
<keyword evidence="4" id="KW-1185">Reference proteome</keyword>
<dbReference type="Gene3D" id="1.25.40.10">
    <property type="entry name" value="Tetratricopeptide repeat domain"/>
    <property type="match status" value="1"/>
</dbReference>
<dbReference type="GO" id="GO:0008476">
    <property type="term" value="F:protein-tyrosine sulfotransferase activity"/>
    <property type="evidence" value="ECO:0007669"/>
    <property type="project" value="InterPro"/>
</dbReference>
<dbReference type="SUPFAM" id="SSF52540">
    <property type="entry name" value="P-loop containing nucleoside triphosphate hydrolases"/>
    <property type="match status" value="1"/>
</dbReference>
<dbReference type="Pfam" id="PF13432">
    <property type="entry name" value="TPR_16"/>
    <property type="match status" value="1"/>
</dbReference>
<dbReference type="InterPro" id="IPR026634">
    <property type="entry name" value="TPST-like"/>
</dbReference>
<dbReference type="EMBL" id="CXWD01000020">
    <property type="protein sequence ID" value="CTQ75162.1"/>
    <property type="molecule type" value="Genomic_DNA"/>
</dbReference>
<dbReference type="AlphaFoldDB" id="A0A0M7AL32"/>
<dbReference type="Proteomes" id="UP000053235">
    <property type="component" value="Unassembled WGS sequence"/>
</dbReference>
<gene>
    <name evidence="3" type="ORF">LAX5112_04131</name>
</gene>
<sequence>MATIDRALELLDQGNFSGAHDMLLDVHDAHPTDARANFALGVVYSQFGRKRHALKHLEAAAKVAKKKSVVFSKLAEVLMENLRNEDALEAARKGVSLDPKSAIALVILGKCYGALKRPVMAKTNFEAALLLDPKAQDAYLELARLEATLGDFERAREILANARNAGVTSVELLTLELDYSAGAVDAERLKLSKQILDNPQSNPADKSLAELSFEVAKHLEKADMGEAFRYYESRRRALYAGFDLESRKQQIDLYKSFFTEQFFSQFQSLGLASEKPVFIFGMPRSGTTLVEQIVAAHRDAATIGECPYFVFWQEALSGDERFSPRFFNALGSVKEKDFKKLGKDYLKLLSKDDKNALRVVDKMPHNFDMLWLLTLLFPKASFIHVKRDPADTCSSIYTNPFNSWHSYNVDQKTLGQYYGFYEDLMSHWQSVLPVENYQLEYEKLVTDQEAESRKLIEYIGLDWDPACLTFFESEEQVTTASKMQVRQPVNTSSLGRWKRYENHIQPLLEALGKA</sequence>
<keyword evidence="1" id="KW-0808">Transferase</keyword>
<dbReference type="STRING" id="388408.LAX5112_04131"/>
<organism evidence="3 4">
    <name type="scientific">Roseibium alexandrii</name>
    <dbReference type="NCBI Taxonomy" id="388408"/>
    <lineage>
        <taxon>Bacteria</taxon>
        <taxon>Pseudomonadati</taxon>
        <taxon>Pseudomonadota</taxon>
        <taxon>Alphaproteobacteria</taxon>
        <taxon>Hyphomicrobiales</taxon>
        <taxon>Stappiaceae</taxon>
        <taxon>Roseibium</taxon>
    </lineage>
</organism>
<proteinExistence type="predicted"/>
<feature type="coiled-coil region" evidence="2">
    <location>
        <begin position="135"/>
        <end position="162"/>
    </location>
</feature>
<keyword evidence="2" id="KW-0175">Coiled coil</keyword>
<evidence type="ECO:0000313" key="3">
    <source>
        <dbReference type="EMBL" id="CTQ75162.1"/>
    </source>
</evidence>
<name>A0A0M7AL32_9HYPH</name>
<dbReference type="SUPFAM" id="SSF48452">
    <property type="entry name" value="TPR-like"/>
    <property type="match status" value="1"/>
</dbReference>
<dbReference type="PANTHER" id="PTHR12788:SF10">
    <property type="entry name" value="PROTEIN-TYROSINE SULFOTRANSFERASE"/>
    <property type="match status" value="1"/>
</dbReference>
<reference evidence="4" key="1">
    <citation type="submission" date="2015-07" db="EMBL/GenBank/DDBJ databases">
        <authorList>
            <person name="Rodrigo-Torres Lidia"/>
            <person name="Arahal R.David."/>
        </authorList>
    </citation>
    <scope>NUCLEOTIDE SEQUENCE [LARGE SCALE GENOMIC DNA]</scope>
    <source>
        <strain evidence="4">CECT 5112</strain>
    </source>
</reference>
<dbReference type="Pfam" id="PF14559">
    <property type="entry name" value="TPR_19"/>
    <property type="match status" value="1"/>
</dbReference>
<protein>
    <submittedName>
        <fullName evidence="3">Putative PEP-CTERM system TPR-repeat lipoprotein</fullName>
    </submittedName>
</protein>
<dbReference type="Pfam" id="PF13469">
    <property type="entry name" value="Sulfotransfer_3"/>
    <property type="match status" value="1"/>
</dbReference>
<evidence type="ECO:0000256" key="2">
    <source>
        <dbReference type="SAM" id="Coils"/>
    </source>
</evidence>
<keyword evidence="3" id="KW-0449">Lipoprotein</keyword>
<dbReference type="Gene3D" id="3.40.50.300">
    <property type="entry name" value="P-loop containing nucleotide triphosphate hydrolases"/>
    <property type="match status" value="1"/>
</dbReference>